<dbReference type="OrthoDB" id="73680at2759"/>
<dbReference type="VEuPathDB" id="FungiDB:ASPZODRAFT_148582"/>
<protein>
    <recommendedName>
        <fullName evidence="10">SH3 domain-containing protein</fullName>
    </recommendedName>
</protein>
<dbReference type="SUPFAM" id="SSF50729">
    <property type="entry name" value="PH domain-like"/>
    <property type="match status" value="1"/>
</dbReference>
<feature type="region of interest" description="Disordered" evidence="4">
    <location>
        <begin position="532"/>
        <end position="568"/>
    </location>
</feature>
<sequence>MANTAPPRSVRPGDFLVVVHDFEARGTDELTLRRGDKVQLVELDEGFGDGWYLGKDIKTGATGLFPGVYTAVTPKIPVRQQIQPLVSSSPESREEDEEEQAAESLTDRDAPVMSPISEDGTPHASRHVSASDMQLPATTANPAAATPSPKQPQRSSSSPLPAKSLAADIQQTIRQSIDSQMNGEDSPVMNETLSVIDEHITNLSTPRHSIATQDLKPVNDSASEYSSHISHRLSYINGHETEEEEENQPTEETVRNWSQAETAKQLRSWGIEPKHCDIFEEQEITGDVLLDMDQDFIFMKEFDFGVMGRRLKTWHRIKAFQEEIKGLKTPPPRGSIAGLPGAAAFPSDERAASRAGHTGPLFPRIPSLSEKSPSSYHQHRTSSISIQHPRLVSSTMTSSSSNNNTAASSPMTPQTPSYGRDSLRRPSAASIREINHSRRHSSIDATGRSPLLTDTPSTTHRKKPSFDRNWTMSAGAQGLPPRPGTSSGATADGMLPQHIFRGAAETNGAAADSAVTAGDRYDELDRGYFSGTEVDSRRSRRLLQKRTSTNGSLGHSQKPSYTDDQGRANLRHSRIGSAESIRDQVKPISAAATIYHKDAPPKGRFRSLSTRLVERSSGQQPSQSSTFTNPEEKSSGGLSFLASLAPLVGKTDPEMPARSNTTAPLQVNKGAGPRFRRTIGLRNISDVIGKGTPTNSDSAATPASPSKDQDPSSSRAGSTTPSGTSFRSSERLSTDGSNKATTTDSSVTALPRPRTSVKGGVKSKKDTSAYTRGLEKKTPQEQIEGCDYYGWMKKRSSNLMTTWKPRLFVLRGRRLSYYYSENDTEERGLIDITAHRVLRADNDPIIQLHATLTGATSSPTSPPNASSPDATSSSPTAASTSSKTKALGAESPFFFKLVPPKSGSSRTVQFTKPAIHYFQVDNVQQGRLWMAALMKATIERDLTLPVETTNKQKTISLKQARLMNQRPPALMTTLGQEPPAAAAAASSSSTKSPLQDEDHHGLMIQGLNLDKSSPAEDDFISSPVFGSLDTGPISLLPDSPAELLVLADPQLEGDSSLPSAEDELLPRLGARWTTVRESIETQDDKEKKRDVFRQGTSIFSTISNELRLFVTEDLPRSLGATRKRIDLWGNDHYLAHIYRTLHWWTQPTHVTVLGDLIGSQWVTDEEFDRRSGRYWNRVFRGGVRVSDEITSHAGVDVDHTGWSNRIINVAGNHDIGYSGDVSQARLDRFERAFGRADWDVRFSYEIENNDTDTDADPDTRSTTTLTPTIHLINLNSLTLDSPPFSEDIQGQGYAYLNDVISHRSYPVEDRTTFTLLLTHLPLHKADGICTDGPLFTFHDHDDEDGPDGIPRFKADGLKEQNHLSDHVSFVGVLQGIFGMSGDEQVPGHGRGRNGLILTGHDHTGCDVVHYVNRTGNNPDGDADSDQPSWSWAAKRFGPSASSHQDMPNTPSIREVTLRSMMGEFGGNAGLLSVWFDTDPAVREWRYEIVMCPVGVQHIWWAVHIGAVLTLGVMAAWAVSFLHNNLDWLST</sequence>
<proteinExistence type="predicted"/>
<dbReference type="CDD" id="cd09535">
    <property type="entry name" value="SAM_BOI-like_fungal"/>
    <property type="match status" value="1"/>
</dbReference>
<dbReference type="Pfam" id="PF00169">
    <property type="entry name" value="PH"/>
    <property type="match status" value="1"/>
</dbReference>
<dbReference type="Gene3D" id="2.30.30.40">
    <property type="entry name" value="SH3 Domains"/>
    <property type="match status" value="1"/>
</dbReference>
<dbReference type="GeneID" id="34611858"/>
<feature type="compositionally biased region" description="Polar residues" evidence="4">
    <location>
        <begin position="545"/>
        <end position="563"/>
    </location>
</feature>
<feature type="compositionally biased region" description="Polar residues" evidence="4">
    <location>
        <begin position="369"/>
        <end position="386"/>
    </location>
</feature>
<evidence type="ECO:0000259" key="7">
    <source>
        <dbReference type="PROSITE" id="PS50003"/>
    </source>
</evidence>
<feature type="region of interest" description="Disordered" evidence="4">
    <location>
        <begin position="611"/>
        <end position="637"/>
    </location>
</feature>
<dbReference type="SUPFAM" id="SSF47769">
    <property type="entry name" value="SAM/Pointed domain"/>
    <property type="match status" value="1"/>
</dbReference>
<dbReference type="PANTHER" id="PTHR13315:SF1">
    <property type="entry name" value="PROTEIN TED1"/>
    <property type="match status" value="1"/>
</dbReference>
<feature type="region of interest" description="Disordered" evidence="4">
    <location>
        <begin position="649"/>
        <end position="779"/>
    </location>
</feature>
<evidence type="ECO:0000313" key="9">
    <source>
        <dbReference type="Proteomes" id="UP000184188"/>
    </source>
</evidence>
<feature type="compositionally biased region" description="Low complexity" evidence="4">
    <location>
        <begin position="136"/>
        <end position="165"/>
    </location>
</feature>
<dbReference type="PANTHER" id="PTHR13315">
    <property type="entry name" value="METALLO PHOSPHOESTERASE RELATED"/>
    <property type="match status" value="1"/>
</dbReference>
<dbReference type="EMBL" id="KV878336">
    <property type="protein sequence ID" value="OJJ51272.1"/>
    <property type="molecule type" value="Genomic_DNA"/>
</dbReference>
<evidence type="ECO:0000313" key="8">
    <source>
        <dbReference type="EMBL" id="OJJ51272.1"/>
    </source>
</evidence>
<feature type="compositionally biased region" description="Polar residues" evidence="4">
    <location>
        <begin position="734"/>
        <end position="748"/>
    </location>
</feature>
<dbReference type="Gene3D" id="2.30.29.30">
    <property type="entry name" value="Pleckstrin-homology domain (PH domain)/Phosphotyrosine-binding domain (PTB)"/>
    <property type="match status" value="1"/>
</dbReference>
<feature type="compositionally biased region" description="Polar residues" evidence="4">
    <location>
        <begin position="692"/>
        <end position="727"/>
    </location>
</feature>
<keyword evidence="2 5" id="KW-0472">Membrane</keyword>
<dbReference type="SUPFAM" id="SSF50044">
    <property type="entry name" value="SH3-domain"/>
    <property type="match status" value="1"/>
</dbReference>
<dbReference type="InterPro" id="IPR033308">
    <property type="entry name" value="PGAP5/Cdc1/Ted1"/>
</dbReference>
<dbReference type="PROSITE" id="PS50002">
    <property type="entry name" value="SH3"/>
    <property type="match status" value="1"/>
</dbReference>
<keyword evidence="1 3" id="KW-0728">SH3 domain</keyword>
<dbReference type="Gene3D" id="3.60.21.10">
    <property type="match status" value="1"/>
</dbReference>
<dbReference type="Proteomes" id="UP000184188">
    <property type="component" value="Unassembled WGS sequence"/>
</dbReference>
<evidence type="ECO:0000256" key="2">
    <source>
        <dbReference type="ARBA" id="ARBA00023136"/>
    </source>
</evidence>
<evidence type="ECO:0000259" key="6">
    <source>
        <dbReference type="PROSITE" id="PS50002"/>
    </source>
</evidence>
<dbReference type="GO" id="GO:0016020">
    <property type="term" value="C:membrane"/>
    <property type="evidence" value="ECO:0007669"/>
    <property type="project" value="GOC"/>
</dbReference>
<feature type="region of interest" description="Disordered" evidence="4">
    <location>
        <begin position="83"/>
        <end position="165"/>
    </location>
</feature>
<dbReference type="PROSITE" id="PS50003">
    <property type="entry name" value="PH_DOMAIN"/>
    <property type="match status" value="1"/>
</dbReference>
<dbReference type="InterPro" id="IPR029052">
    <property type="entry name" value="Metallo-depent_PP-like"/>
</dbReference>
<keyword evidence="9" id="KW-1185">Reference proteome</keyword>
<feature type="region of interest" description="Disordered" evidence="4">
    <location>
        <begin position="976"/>
        <end position="997"/>
    </location>
</feature>
<evidence type="ECO:0000256" key="5">
    <source>
        <dbReference type="SAM" id="Phobius"/>
    </source>
</evidence>
<dbReference type="Pfam" id="PF07647">
    <property type="entry name" value="SAM_2"/>
    <property type="match status" value="1"/>
</dbReference>
<feature type="compositionally biased region" description="Polar residues" evidence="4">
    <location>
        <begin position="616"/>
        <end position="629"/>
    </location>
</feature>
<dbReference type="InterPro" id="IPR036028">
    <property type="entry name" value="SH3-like_dom_sf"/>
</dbReference>
<evidence type="ECO:0008006" key="10">
    <source>
        <dbReference type="Google" id="ProtNLM"/>
    </source>
</evidence>
<dbReference type="SMART" id="SM00233">
    <property type="entry name" value="PH"/>
    <property type="match status" value="1"/>
</dbReference>
<keyword evidence="5" id="KW-0812">Transmembrane</keyword>
<dbReference type="Pfam" id="PF00018">
    <property type="entry name" value="SH3_1"/>
    <property type="match status" value="1"/>
</dbReference>
<feature type="region of interest" description="Disordered" evidence="4">
    <location>
        <begin position="853"/>
        <end position="884"/>
    </location>
</feature>
<dbReference type="InterPro" id="IPR011993">
    <property type="entry name" value="PH-like_dom_sf"/>
</dbReference>
<dbReference type="InterPro" id="IPR001849">
    <property type="entry name" value="PH_domain"/>
</dbReference>
<feature type="region of interest" description="Disordered" evidence="4">
    <location>
        <begin position="326"/>
        <end position="492"/>
    </location>
</feature>
<reference evidence="9" key="1">
    <citation type="journal article" date="2017" name="Genome Biol.">
        <title>Comparative genomics reveals high biological diversity and specific adaptations in the industrially and medically important fungal genus Aspergillus.</title>
        <authorList>
            <person name="de Vries R.P."/>
            <person name="Riley R."/>
            <person name="Wiebenga A."/>
            <person name="Aguilar-Osorio G."/>
            <person name="Amillis S."/>
            <person name="Uchima C.A."/>
            <person name="Anderluh G."/>
            <person name="Asadollahi M."/>
            <person name="Askin M."/>
            <person name="Barry K."/>
            <person name="Battaglia E."/>
            <person name="Bayram O."/>
            <person name="Benocci T."/>
            <person name="Braus-Stromeyer S.A."/>
            <person name="Caldana C."/>
            <person name="Canovas D."/>
            <person name="Cerqueira G.C."/>
            <person name="Chen F."/>
            <person name="Chen W."/>
            <person name="Choi C."/>
            <person name="Clum A."/>
            <person name="Dos Santos R.A."/>
            <person name="Damasio A.R."/>
            <person name="Diallinas G."/>
            <person name="Emri T."/>
            <person name="Fekete E."/>
            <person name="Flipphi M."/>
            <person name="Freyberg S."/>
            <person name="Gallo A."/>
            <person name="Gournas C."/>
            <person name="Habgood R."/>
            <person name="Hainaut M."/>
            <person name="Harispe M.L."/>
            <person name="Henrissat B."/>
            <person name="Hilden K.S."/>
            <person name="Hope R."/>
            <person name="Hossain A."/>
            <person name="Karabika E."/>
            <person name="Karaffa L."/>
            <person name="Karanyi Z."/>
            <person name="Krasevec N."/>
            <person name="Kuo A."/>
            <person name="Kusch H."/>
            <person name="LaButti K."/>
            <person name="Lagendijk E.L."/>
            <person name="Lapidus A."/>
            <person name="Levasseur A."/>
            <person name="Lindquist E."/>
            <person name="Lipzen A."/>
            <person name="Logrieco A.F."/>
            <person name="MacCabe A."/>
            <person name="Maekelae M.R."/>
            <person name="Malavazi I."/>
            <person name="Melin P."/>
            <person name="Meyer V."/>
            <person name="Mielnichuk N."/>
            <person name="Miskei M."/>
            <person name="Molnar A.P."/>
            <person name="Mule G."/>
            <person name="Ngan C.Y."/>
            <person name="Orejas M."/>
            <person name="Orosz E."/>
            <person name="Ouedraogo J.P."/>
            <person name="Overkamp K.M."/>
            <person name="Park H.-S."/>
            <person name="Perrone G."/>
            <person name="Piumi F."/>
            <person name="Punt P.J."/>
            <person name="Ram A.F."/>
            <person name="Ramon A."/>
            <person name="Rauscher S."/>
            <person name="Record E."/>
            <person name="Riano-Pachon D.M."/>
            <person name="Robert V."/>
            <person name="Roehrig J."/>
            <person name="Ruller R."/>
            <person name="Salamov A."/>
            <person name="Salih N.S."/>
            <person name="Samson R.A."/>
            <person name="Sandor E."/>
            <person name="Sanguinetti M."/>
            <person name="Schuetze T."/>
            <person name="Sepcic K."/>
            <person name="Shelest E."/>
            <person name="Sherlock G."/>
            <person name="Sophianopoulou V."/>
            <person name="Squina F.M."/>
            <person name="Sun H."/>
            <person name="Susca A."/>
            <person name="Todd R.B."/>
            <person name="Tsang A."/>
            <person name="Unkles S.E."/>
            <person name="van de Wiele N."/>
            <person name="van Rossen-Uffink D."/>
            <person name="Oliveira J.V."/>
            <person name="Vesth T.C."/>
            <person name="Visser J."/>
            <person name="Yu J.-H."/>
            <person name="Zhou M."/>
            <person name="Andersen M.R."/>
            <person name="Archer D.B."/>
            <person name="Baker S.E."/>
            <person name="Benoit I."/>
            <person name="Brakhage A.A."/>
            <person name="Braus G.H."/>
            <person name="Fischer R."/>
            <person name="Frisvad J.C."/>
            <person name="Goldman G.H."/>
            <person name="Houbraken J."/>
            <person name="Oakley B."/>
            <person name="Pocsi I."/>
            <person name="Scazzocchio C."/>
            <person name="Seiboth B."/>
            <person name="vanKuyk P.A."/>
            <person name="Wortman J."/>
            <person name="Dyer P.S."/>
            <person name="Grigoriev I.V."/>
        </authorList>
    </citation>
    <scope>NUCLEOTIDE SEQUENCE [LARGE SCALE GENOMIC DNA]</scope>
    <source>
        <strain evidence="9">CBS 506.65</strain>
    </source>
</reference>
<feature type="compositionally biased region" description="Basic and acidic residues" evidence="4">
    <location>
        <begin position="763"/>
        <end position="779"/>
    </location>
</feature>
<gene>
    <name evidence="8" type="ORF">ASPZODRAFT_148582</name>
</gene>
<dbReference type="SMART" id="SM00326">
    <property type="entry name" value="SH3"/>
    <property type="match status" value="1"/>
</dbReference>
<dbReference type="RefSeq" id="XP_022585782.1">
    <property type="nucleotide sequence ID" value="XM_022725393.1"/>
</dbReference>
<dbReference type="STRING" id="1073090.A0A1L9SVN8"/>
<feature type="domain" description="SH3" evidence="6">
    <location>
        <begin position="11"/>
        <end position="75"/>
    </location>
</feature>
<dbReference type="GO" id="GO:0006506">
    <property type="term" value="P:GPI anchor biosynthetic process"/>
    <property type="evidence" value="ECO:0007669"/>
    <property type="project" value="InterPro"/>
</dbReference>
<name>A0A1L9SVN8_9EURO</name>
<dbReference type="Gene3D" id="1.10.150.50">
    <property type="entry name" value="Transcription Factor, Ets-1"/>
    <property type="match status" value="1"/>
</dbReference>
<dbReference type="GO" id="GO:0005783">
    <property type="term" value="C:endoplasmic reticulum"/>
    <property type="evidence" value="ECO:0007669"/>
    <property type="project" value="TreeGrafter"/>
</dbReference>
<feature type="domain" description="PH" evidence="7">
    <location>
        <begin position="785"/>
        <end position="938"/>
    </location>
</feature>
<organism evidence="8 9">
    <name type="scientific">Penicilliopsis zonata CBS 506.65</name>
    <dbReference type="NCBI Taxonomy" id="1073090"/>
    <lineage>
        <taxon>Eukaryota</taxon>
        <taxon>Fungi</taxon>
        <taxon>Dikarya</taxon>
        <taxon>Ascomycota</taxon>
        <taxon>Pezizomycotina</taxon>
        <taxon>Eurotiomycetes</taxon>
        <taxon>Eurotiomycetidae</taxon>
        <taxon>Eurotiales</taxon>
        <taxon>Aspergillaceae</taxon>
        <taxon>Penicilliopsis</taxon>
    </lineage>
</organism>
<dbReference type="InterPro" id="IPR001452">
    <property type="entry name" value="SH3_domain"/>
</dbReference>
<feature type="region of interest" description="Disordered" evidence="4">
    <location>
        <begin position="1416"/>
        <end position="1449"/>
    </location>
</feature>
<dbReference type="FunFam" id="1.10.150.50:FF:000082">
    <property type="entry name" value="Polarized growth protein boi2"/>
    <property type="match status" value="1"/>
</dbReference>
<accession>A0A1L9SVN8</accession>
<evidence type="ECO:0000256" key="1">
    <source>
        <dbReference type="ARBA" id="ARBA00022443"/>
    </source>
</evidence>
<feature type="compositionally biased region" description="Polar residues" evidence="4">
    <location>
        <begin position="1439"/>
        <end position="1449"/>
    </location>
</feature>
<feature type="transmembrane region" description="Helical" evidence="5">
    <location>
        <begin position="1498"/>
        <end position="1521"/>
    </location>
</feature>
<evidence type="ECO:0000256" key="3">
    <source>
        <dbReference type="PROSITE-ProRule" id="PRU00192"/>
    </source>
</evidence>
<keyword evidence="5" id="KW-1133">Transmembrane helix</keyword>
<evidence type="ECO:0000256" key="4">
    <source>
        <dbReference type="SAM" id="MobiDB-lite"/>
    </source>
</evidence>
<feature type="compositionally biased region" description="Low complexity" evidence="4">
    <location>
        <begin position="980"/>
        <end position="989"/>
    </location>
</feature>
<dbReference type="InterPro" id="IPR001660">
    <property type="entry name" value="SAM"/>
</dbReference>
<dbReference type="InterPro" id="IPR013761">
    <property type="entry name" value="SAM/pointed_sf"/>
</dbReference>
<feature type="compositionally biased region" description="Low complexity" evidence="4">
    <location>
        <begin position="393"/>
        <end position="409"/>
    </location>
</feature>